<dbReference type="InterPro" id="IPR002711">
    <property type="entry name" value="HNH"/>
</dbReference>
<evidence type="ECO:0000313" key="2">
    <source>
        <dbReference type="EMBL" id="QBP30934.1"/>
    </source>
</evidence>
<reference evidence="2 3" key="1">
    <citation type="submission" date="2019-02" db="EMBL/GenBank/DDBJ databases">
        <authorList>
            <person name="Montgomery L.N."/>
            <person name="Ray S.M."/>
            <person name="Barba J."/>
            <person name="Russ E.M."/>
            <person name="Bhuiyan S."/>
            <person name="Nayek S."/>
            <person name="Hughes L.E."/>
            <person name="Garlena R.A."/>
            <person name="Russell D.A."/>
            <person name="Pope W.H."/>
            <person name="Jacobs-Sera D."/>
            <person name="Hatfull G.F."/>
        </authorList>
    </citation>
    <scope>NUCLEOTIDE SEQUENCE [LARGE SCALE GENOMIC DNA]</scope>
</reference>
<name>A0A482JDX8_9CAUD</name>
<sequence>MAYTVNMTRKKITVWTDEARLREAVQNCKSVRECVAYLKLAHGGATYKRFRAACESFGIELSFAPLVPPNKIPDEEVFVKDSPYVNNRVNLKTRILANGWLEYECQKCGLGAEWNGEPLVLQLDHINGKNNDHRIENLRFLCPNCHTQTDTYAGKRREAIR</sequence>
<dbReference type="KEGG" id="vg:65119325"/>
<accession>A0A482JDX8</accession>
<dbReference type="Proteomes" id="UP000295379">
    <property type="component" value="Segment"/>
</dbReference>
<dbReference type="GeneID" id="65119325"/>
<dbReference type="SMART" id="SM00507">
    <property type="entry name" value="HNHc"/>
    <property type="match status" value="1"/>
</dbReference>
<dbReference type="EMBL" id="MK494112">
    <property type="protein sequence ID" value="QBP30934.1"/>
    <property type="molecule type" value="Genomic_DNA"/>
</dbReference>
<evidence type="ECO:0000259" key="1">
    <source>
        <dbReference type="SMART" id="SM00507"/>
    </source>
</evidence>
<dbReference type="GO" id="GO:0004519">
    <property type="term" value="F:endonuclease activity"/>
    <property type="evidence" value="ECO:0007669"/>
    <property type="project" value="UniProtKB-KW"/>
</dbReference>
<dbReference type="InterPro" id="IPR003615">
    <property type="entry name" value="HNH_nuc"/>
</dbReference>
<evidence type="ECO:0000313" key="3">
    <source>
        <dbReference type="Proteomes" id="UP000295379"/>
    </source>
</evidence>
<proteinExistence type="predicted"/>
<dbReference type="RefSeq" id="YP_010101567.1">
    <property type="nucleotide sequence ID" value="NC_055791.1"/>
</dbReference>
<dbReference type="GO" id="GO:0008270">
    <property type="term" value="F:zinc ion binding"/>
    <property type="evidence" value="ECO:0007669"/>
    <property type="project" value="InterPro"/>
</dbReference>
<dbReference type="CDD" id="cd00085">
    <property type="entry name" value="HNHc"/>
    <property type="match status" value="1"/>
</dbReference>
<keyword evidence="2" id="KW-0378">Hydrolase</keyword>
<gene>
    <name evidence="2" type="primary">187</name>
    <name evidence="2" type="ORF">SEA_EGOLE_187</name>
</gene>
<dbReference type="Pfam" id="PF01844">
    <property type="entry name" value="HNH"/>
    <property type="match status" value="1"/>
</dbReference>
<organism evidence="2 3">
    <name type="scientific">Streptomyces phage EGole</name>
    <dbReference type="NCBI Taxonomy" id="2517973"/>
    <lineage>
        <taxon>Viruses</taxon>
        <taxon>Duplodnaviria</taxon>
        <taxon>Heunggongvirae</taxon>
        <taxon>Uroviricota</taxon>
        <taxon>Caudoviricetes</taxon>
        <taxon>Stanwilliamsviridae</taxon>
        <taxon>Boydwoodruffvirinae</taxon>
        <taxon>Samistivirus</taxon>
        <taxon>Samistivirus egole</taxon>
    </lineage>
</organism>
<dbReference type="GO" id="GO:0003676">
    <property type="term" value="F:nucleic acid binding"/>
    <property type="evidence" value="ECO:0007669"/>
    <property type="project" value="InterPro"/>
</dbReference>
<feature type="domain" description="HNH nuclease" evidence="1">
    <location>
        <begin position="98"/>
        <end position="147"/>
    </location>
</feature>
<keyword evidence="3" id="KW-1185">Reference proteome</keyword>
<protein>
    <submittedName>
        <fullName evidence="2">HNH endonuclease</fullName>
    </submittedName>
</protein>
<keyword evidence="2" id="KW-0255">Endonuclease</keyword>
<keyword evidence="2" id="KW-0540">Nuclease</keyword>